<dbReference type="Proteomes" id="UP001218218">
    <property type="component" value="Unassembled WGS sequence"/>
</dbReference>
<accession>A0AAD6ZTX5</accession>
<comment type="caution">
    <text evidence="1">The sequence shown here is derived from an EMBL/GenBank/DDBJ whole genome shotgun (WGS) entry which is preliminary data.</text>
</comment>
<dbReference type="AlphaFoldDB" id="A0AAD6ZTX5"/>
<evidence type="ECO:0000313" key="1">
    <source>
        <dbReference type="EMBL" id="KAJ7337497.1"/>
    </source>
</evidence>
<evidence type="ECO:0000313" key="2">
    <source>
        <dbReference type="Proteomes" id="UP001218218"/>
    </source>
</evidence>
<reference evidence="1" key="1">
    <citation type="submission" date="2023-03" db="EMBL/GenBank/DDBJ databases">
        <title>Massive genome expansion in bonnet fungi (Mycena s.s.) driven by repeated elements and novel gene families across ecological guilds.</title>
        <authorList>
            <consortium name="Lawrence Berkeley National Laboratory"/>
            <person name="Harder C.B."/>
            <person name="Miyauchi S."/>
            <person name="Viragh M."/>
            <person name="Kuo A."/>
            <person name="Thoen E."/>
            <person name="Andreopoulos B."/>
            <person name="Lu D."/>
            <person name="Skrede I."/>
            <person name="Drula E."/>
            <person name="Henrissat B."/>
            <person name="Morin E."/>
            <person name="Kohler A."/>
            <person name="Barry K."/>
            <person name="LaButti K."/>
            <person name="Morin E."/>
            <person name="Salamov A."/>
            <person name="Lipzen A."/>
            <person name="Mereny Z."/>
            <person name="Hegedus B."/>
            <person name="Baldrian P."/>
            <person name="Stursova M."/>
            <person name="Weitz H."/>
            <person name="Taylor A."/>
            <person name="Grigoriev I.V."/>
            <person name="Nagy L.G."/>
            <person name="Martin F."/>
            <person name="Kauserud H."/>
        </authorList>
    </citation>
    <scope>NUCLEOTIDE SEQUENCE</scope>
    <source>
        <strain evidence="1">CBHHK002</strain>
    </source>
</reference>
<dbReference type="EMBL" id="JARIHO010000029">
    <property type="protein sequence ID" value="KAJ7337497.1"/>
    <property type="molecule type" value="Genomic_DNA"/>
</dbReference>
<sequence>MDNTRAEGAGKSRPSHCNLDVWVGRQGHADEQCGLSFLSSHPSHPFNGAHMKTTGIFISSEACVWGELIKSILGSFRTQERCKPQPLHFVRTGIAVEQTSSGLGICFDVTLGMCGAARLWLSNKIDRGLKTSLVGLLWRFHSRSAGSLPILSSWSEKHILTIDRHPVERSVLRRHRIYRKREMLPEHALAVPKRQGLGAWNGLIEPTSPAR</sequence>
<name>A0AAD6ZTX5_9AGAR</name>
<protein>
    <submittedName>
        <fullName evidence="1">Uncharacterized protein</fullName>
    </submittedName>
</protein>
<proteinExistence type="predicted"/>
<keyword evidence="2" id="KW-1185">Reference proteome</keyword>
<gene>
    <name evidence="1" type="ORF">DFH08DRAFT_876968</name>
</gene>
<organism evidence="1 2">
    <name type="scientific">Mycena albidolilacea</name>
    <dbReference type="NCBI Taxonomy" id="1033008"/>
    <lineage>
        <taxon>Eukaryota</taxon>
        <taxon>Fungi</taxon>
        <taxon>Dikarya</taxon>
        <taxon>Basidiomycota</taxon>
        <taxon>Agaricomycotina</taxon>
        <taxon>Agaricomycetes</taxon>
        <taxon>Agaricomycetidae</taxon>
        <taxon>Agaricales</taxon>
        <taxon>Marasmiineae</taxon>
        <taxon>Mycenaceae</taxon>
        <taxon>Mycena</taxon>
    </lineage>
</organism>